<name>A0A7L9MEI7_BRUSS</name>
<protein>
    <submittedName>
        <fullName evidence="2">DUF58 domain-containing protein</fullName>
    </submittedName>
</protein>
<gene>
    <name evidence="2" type="ORF">HUZ30_07270</name>
</gene>
<proteinExistence type="predicted"/>
<dbReference type="PANTHER" id="PTHR33608">
    <property type="entry name" value="BLL2464 PROTEIN"/>
    <property type="match status" value="1"/>
</dbReference>
<organism evidence="2 3">
    <name type="scientific">Brucella suis bv. 4</name>
    <dbReference type="NCBI Taxonomy" id="1567501"/>
    <lineage>
        <taxon>Bacteria</taxon>
        <taxon>Pseudomonadati</taxon>
        <taxon>Pseudomonadota</taxon>
        <taxon>Alphaproteobacteria</taxon>
        <taxon>Hyphomicrobiales</taxon>
        <taxon>Brucellaceae</taxon>
        <taxon>Brucella/Ochrobactrum group</taxon>
        <taxon>Brucella</taxon>
    </lineage>
</organism>
<dbReference type="RefSeq" id="WP_004691031.1">
    <property type="nucleotide sequence ID" value="NZ_CP054955.1"/>
</dbReference>
<dbReference type="Pfam" id="PF01882">
    <property type="entry name" value="DUF58"/>
    <property type="match status" value="1"/>
</dbReference>
<dbReference type="EMBL" id="CP054955">
    <property type="protein sequence ID" value="QOK64540.1"/>
    <property type="molecule type" value="Genomic_DNA"/>
</dbReference>
<sequence>MVIGAEVSTADRKETLARARARAASIPDLLVEAERVVNTVMNGWHGRRKRGPGENFWQFRPYVQGESLARIDWRRSARDDHTYVRDREWESAHTVWLWCDFSPPMLYRSRLAAVSKEARALVLTLALAELLSRSGERVAFPALMPPFSARNGAERLASALMHGTPDAALPDITQIRRFSEVVLVSDFLHPFDELTDLLNRLAQRGVRAHLVEVADPAEETFPYLGRTEFRDPETGATLIAGRAETYAQDYRRLYIARRETLIDICKRLGWSYTVHRTDRPATEALARLHDALSASGTLSVSLPEQGGASA</sequence>
<evidence type="ECO:0000259" key="1">
    <source>
        <dbReference type="Pfam" id="PF01882"/>
    </source>
</evidence>
<reference evidence="2 3" key="1">
    <citation type="submission" date="2020-06" db="EMBL/GenBank/DDBJ databases">
        <title>New insights into brucella suis CRO type strains.</title>
        <authorList>
            <person name="Duvnjak S."/>
            <person name="Pavlinec Z."/>
            <person name="Vaser R."/>
            <person name="Sikic M."/>
            <person name="Kizanovic K."/>
            <person name="Spicic S."/>
        </authorList>
    </citation>
    <scope>NUCLEOTIDE SEQUENCE [LARGE SCALE GENOMIC DNA]</scope>
    <source>
        <strain evidence="2 3">CVI_72</strain>
    </source>
</reference>
<accession>A0A7L9MEI7</accession>
<evidence type="ECO:0000313" key="3">
    <source>
        <dbReference type="Proteomes" id="UP000593625"/>
    </source>
</evidence>
<evidence type="ECO:0000313" key="2">
    <source>
        <dbReference type="EMBL" id="QOK64540.1"/>
    </source>
</evidence>
<dbReference type="InterPro" id="IPR002881">
    <property type="entry name" value="DUF58"/>
</dbReference>
<dbReference type="Proteomes" id="UP000593625">
    <property type="component" value="Chromosome I"/>
</dbReference>
<feature type="domain" description="DUF58" evidence="1">
    <location>
        <begin position="59"/>
        <end position="256"/>
    </location>
</feature>
<dbReference type="AlphaFoldDB" id="A0A7L9MEI7"/>
<dbReference type="GeneID" id="55591197"/>
<dbReference type="PANTHER" id="PTHR33608:SF6">
    <property type="entry name" value="BLL2464 PROTEIN"/>
    <property type="match status" value="1"/>
</dbReference>